<evidence type="ECO:0000256" key="1">
    <source>
        <dbReference type="SAM" id="MobiDB-lite"/>
    </source>
</evidence>
<sequence length="231" mass="26574">MSRANNGAVLGSFGRIGDPQFPWPHDLYSLEITDRSKFEELERMGRRFVMKPSERAFVVAMSCFVNQAKRERREEAFLGQFYGRVFAKWPEPYMGEKFHIYQAERRTYLRLRLLKCHDTAHRIEPPCDWEVFLALPDLEHRIMLDYLIEKGREDMRELGNRIMARDATASAPVVDNGNEFSDLTGLDDESMEGTDDDITEDGSGSEDGRSDIVSISRPRSPSVIVISDDEN</sequence>
<name>A0A4Q2D2J4_9AGAR</name>
<gene>
    <name evidence="2" type="ORF">EST38_g12376</name>
</gene>
<feature type="region of interest" description="Disordered" evidence="1">
    <location>
        <begin position="173"/>
        <end position="231"/>
    </location>
</feature>
<comment type="caution">
    <text evidence="2">The sequence shown here is derived from an EMBL/GenBank/DDBJ whole genome shotgun (WGS) entry which is preliminary data.</text>
</comment>
<proteinExistence type="predicted"/>
<accession>A0A4Q2D2J4</accession>
<keyword evidence="3" id="KW-1185">Reference proteome</keyword>
<protein>
    <submittedName>
        <fullName evidence="2">Uncharacterized protein</fullName>
    </submittedName>
</protein>
<dbReference type="Proteomes" id="UP000290288">
    <property type="component" value="Unassembled WGS sequence"/>
</dbReference>
<dbReference type="EMBL" id="SDEE01000903">
    <property type="protein sequence ID" value="RXW13477.1"/>
    <property type="molecule type" value="Genomic_DNA"/>
</dbReference>
<dbReference type="AlphaFoldDB" id="A0A4Q2D2J4"/>
<evidence type="ECO:0000313" key="2">
    <source>
        <dbReference type="EMBL" id="RXW13477.1"/>
    </source>
</evidence>
<organism evidence="2 3">
    <name type="scientific">Candolleomyces aberdarensis</name>
    <dbReference type="NCBI Taxonomy" id="2316362"/>
    <lineage>
        <taxon>Eukaryota</taxon>
        <taxon>Fungi</taxon>
        <taxon>Dikarya</taxon>
        <taxon>Basidiomycota</taxon>
        <taxon>Agaricomycotina</taxon>
        <taxon>Agaricomycetes</taxon>
        <taxon>Agaricomycetidae</taxon>
        <taxon>Agaricales</taxon>
        <taxon>Agaricineae</taxon>
        <taxon>Psathyrellaceae</taxon>
        <taxon>Candolleomyces</taxon>
    </lineage>
</organism>
<evidence type="ECO:0000313" key="3">
    <source>
        <dbReference type="Proteomes" id="UP000290288"/>
    </source>
</evidence>
<feature type="compositionally biased region" description="Acidic residues" evidence="1">
    <location>
        <begin position="185"/>
        <end position="204"/>
    </location>
</feature>
<reference evidence="2 3" key="1">
    <citation type="submission" date="2019-01" db="EMBL/GenBank/DDBJ databases">
        <title>Draft genome sequence of Psathyrella aberdarensis IHI B618.</title>
        <authorList>
            <person name="Buettner E."/>
            <person name="Kellner H."/>
        </authorList>
    </citation>
    <scope>NUCLEOTIDE SEQUENCE [LARGE SCALE GENOMIC DNA]</scope>
    <source>
        <strain evidence="2 3">IHI B618</strain>
    </source>
</reference>